<dbReference type="Gene3D" id="2.60.120.1440">
    <property type="match status" value="1"/>
</dbReference>
<dbReference type="PANTHER" id="PTHR30273">
    <property type="entry name" value="PERIPLASMIC SIGNAL SENSOR AND SIGMA FACTOR ACTIVATOR FECR-RELATED"/>
    <property type="match status" value="1"/>
</dbReference>
<evidence type="ECO:0000313" key="2">
    <source>
        <dbReference type="EMBL" id="GKH71295.1"/>
    </source>
</evidence>
<comment type="caution">
    <text evidence="2">The sequence shown here is derived from an EMBL/GenBank/DDBJ whole genome shotgun (WGS) entry which is preliminary data.</text>
</comment>
<dbReference type="PANTHER" id="PTHR30273:SF2">
    <property type="entry name" value="PROTEIN FECR"/>
    <property type="match status" value="1"/>
</dbReference>
<accession>A0AA37K647</accession>
<dbReference type="GO" id="GO:0016989">
    <property type="term" value="F:sigma factor antagonist activity"/>
    <property type="evidence" value="ECO:0007669"/>
    <property type="project" value="TreeGrafter"/>
</dbReference>
<dbReference type="InterPro" id="IPR012373">
    <property type="entry name" value="Ferrdict_sens_TM"/>
</dbReference>
<keyword evidence="1" id="KW-0812">Transmembrane</keyword>
<evidence type="ECO:0000313" key="3">
    <source>
        <dbReference type="Proteomes" id="UP001055114"/>
    </source>
</evidence>
<dbReference type="AlphaFoldDB" id="A0AA37K647"/>
<dbReference type="Proteomes" id="UP001055114">
    <property type="component" value="Unassembled WGS sequence"/>
</dbReference>
<dbReference type="EMBL" id="BQNZ01000001">
    <property type="protein sequence ID" value="GKH71295.1"/>
    <property type="molecule type" value="Genomic_DNA"/>
</dbReference>
<sequence length="182" mass="20679">MEFNYALLVKYLIGSLSSEEMEEVMRWRDLSAENETVFSEVLRLRLSWNTAKYADNERIDMALEKVNARIARSLLKYAAVILLLVSFSAVGWNYFKPETYMTIALGDSEGVKKVTLDDGSIVWLRGNSVLKIPQSFSAVNRTVSLQGEAFFDIAKNASPCKEKHSLTSQRMLIHYLSLLPIM</sequence>
<evidence type="ECO:0008006" key="4">
    <source>
        <dbReference type="Google" id="ProtNLM"/>
    </source>
</evidence>
<protein>
    <recommendedName>
        <fullName evidence="4">FecR protein domain-containing protein</fullName>
    </recommendedName>
</protein>
<keyword evidence="1" id="KW-1133">Transmembrane helix</keyword>
<feature type="transmembrane region" description="Helical" evidence="1">
    <location>
        <begin position="74"/>
        <end position="95"/>
    </location>
</feature>
<organism evidence="2 3">
    <name type="scientific">Parabacteroides merdae</name>
    <dbReference type="NCBI Taxonomy" id="46503"/>
    <lineage>
        <taxon>Bacteria</taxon>
        <taxon>Pseudomonadati</taxon>
        <taxon>Bacteroidota</taxon>
        <taxon>Bacteroidia</taxon>
        <taxon>Bacteroidales</taxon>
        <taxon>Tannerellaceae</taxon>
        <taxon>Parabacteroides</taxon>
    </lineage>
</organism>
<proteinExistence type="predicted"/>
<name>A0AA37K647_9BACT</name>
<reference evidence="2" key="1">
    <citation type="submission" date="2022-01" db="EMBL/GenBank/DDBJ databases">
        <title>Novel bile acid biosynthetic pathways are enriched in the microbiome of centenarians.</title>
        <authorList>
            <person name="Sato Y."/>
            <person name="Atarashi K."/>
            <person name="Plichta R.D."/>
            <person name="Arai Y."/>
            <person name="Sasajima S."/>
            <person name="Kearney M.S."/>
            <person name="Suda W."/>
            <person name="Takeshita K."/>
            <person name="Sasaki T."/>
            <person name="Okamoto S."/>
            <person name="Skelly N.A."/>
            <person name="Okamura Y."/>
            <person name="Vlamakis H."/>
            <person name="Li Y."/>
            <person name="Tanoue T."/>
            <person name="Takei H."/>
            <person name="Nittono H."/>
            <person name="Narushima S."/>
            <person name="Irie J."/>
            <person name="Itoh H."/>
            <person name="Moriya K."/>
            <person name="Sugiura Y."/>
            <person name="Suematsu M."/>
            <person name="Moritoki N."/>
            <person name="Shibata S."/>
            <person name="Littman R.D."/>
            <person name="Fischbach A.M."/>
            <person name="Uwamino Y."/>
            <person name="Inoue T."/>
            <person name="Honda A."/>
            <person name="Hattori M."/>
            <person name="Murai T."/>
            <person name="Xavier J.R."/>
            <person name="Hirose N."/>
            <person name="Honda K."/>
        </authorList>
    </citation>
    <scope>NUCLEOTIDE SEQUENCE</scope>
    <source>
        <strain evidence="2">CE91-St3</strain>
    </source>
</reference>
<gene>
    <name evidence="2" type="ORF">CE91St3_11580</name>
</gene>
<dbReference type="RefSeq" id="WP_262921538.1">
    <property type="nucleotide sequence ID" value="NZ_BQNZ01000001.1"/>
</dbReference>
<keyword evidence="1" id="KW-0472">Membrane</keyword>
<evidence type="ECO:0000256" key="1">
    <source>
        <dbReference type="SAM" id="Phobius"/>
    </source>
</evidence>